<protein>
    <submittedName>
        <fullName evidence="1">Uncharacterized protein</fullName>
    </submittedName>
</protein>
<dbReference type="EMBL" id="UZAI01005232">
    <property type="protein sequence ID" value="VDO89684.1"/>
    <property type="molecule type" value="Genomic_DNA"/>
</dbReference>
<name>A0A183M2K7_9TREM</name>
<evidence type="ECO:0000313" key="2">
    <source>
        <dbReference type="Proteomes" id="UP000277204"/>
    </source>
</evidence>
<organism evidence="1 2">
    <name type="scientific">Schistosoma margrebowiei</name>
    <dbReference type="NCBI Taxonomy" id="48269"/>
    <lineage>
        <taxon>Eukaryota</taxon>
        <taxon>Metazoa</taxon>
        <taxon>Spiralia</taxon>
        <taxon>Lophotrochozoa</taxon>
        <taxon>Platyhelminthes</taxon>
        <taxon>Trematoda</taxon>
        <taxon>Digenea</taxon>
        <taxon>Strigeidida</taxon>
        <taxon>Schistosomatoidea</taxon>
        <taxon>Schistosomatidae</taxon>
        <taxon>Schistosoma</taxon>
    </lineage>
</organism>
<sequence>MEAGDQQLVHTPFIPAGYWSPCAPLVWNPVKAPDIRFSSSHFRGLIPQCLSLNNLVQNIKSFRQKRAQLPSYNNLVGVSQARYQPSLVQMMKDLVLARENPSEASPALNGIVRKPCTSLSSNWFGELSRFIRIPGGSGSVGENEKYSLYKSDYIILVPLGSGSLPIGLCRELFEVITPSHSMVNNKPSSMFKVSKTVFFKMYE</sequence>
<dbReference type="Proteomes" id="UP000277204">
    <property type="component" value="Unassembled WGS sequence"/>
</dbReference>
<dbReference type="AlphaFoldDB" id="A0A183M2K7"/>
<accession>A0A183M2K7</accession>
<gene>
    <name evidence="1" type="ORF">SMRZ_LOCUS10282</name>
</gene>
<evidence type="ECO:0000313" key="1">
    <source>
        <dbReference type="EMBL" id="VDO89684.1"/>
    </source>
</evidence>
<dbReference type="STRING" id="48269.A0A183M2K7"/>
<keyword evidence="2" id="KW-1185">Reference proteome</keyword>
<proteinExistence type="predicted"/>
<reference evidence="1 2" key="1">
    <citation type="submission" date="2018-11" db="EMBL/GenBank/DDBJ databases">
        <authorList>
            <consortium name="Pathogen Informatics"/>
        </authorList>
    </citation>
    <scope>NUCLEOTIDE SEQUENCE [LARGE SCALE GENOMIC DNA]</scope>
    <source>
        <strain evidence="1 2">Zambia</strain>
    </source>
</reference>